<dbReference type="PANTHER" id="PTHR17224:SF1">
    <property type="entry name" value="PEPTIDYL-TRNA HYDROLASE"/>
    <property type="match status" value="1"/>
</dbReference>
<keyword evidence="8" id="KW-0963">Cytoplasm</keyword>
<name>A0A5D4SUF3_9BACI</name>
<dbReference type="EMBL" id="VTET01000015">
    <property type="protein sequence ID" value="TYS65878.1"/>
    <property type="molecule type" value="Genomic_DNA"/>
</dbReference>
<feature type="binding site" evidence="8">
    <location>
        <position position="34"/>
    </location>
    <ligand>
        <name>tRNA</name>
        <dbReference type="ChEBI" id="CHEBI:17843"/>
    </ligand>
</feature>
<dbReference type="Gene3D" id="3.40.50.1470">
    <property type="entry name" value="Peptidyl-tRNA hydrolase"/>
    <property type="match status" value="1"/>
</dbReference>
<feature type="site" description="Stabilizes the basic form of H active site to accept a proton" evidence="8">
    <location>
        <position position="111"/>
    </location>
</feature>
<organism evidence="11 12">
    <name type="scientific">Sutcliffiella horikoshii</name>
    <dbReference type="NCBI Taxonomy" id="79883"/>
    <lineage>
        <taxon>Bacteria</taxon>
        <taxon>Bacillati</taxon>
        <taxon>Bacillota</taxon>
        <taxon>Bacilli</taxon>
        <taxon>Bacillales</taxon>
        <taxon>Bacillaceae</taxon>
        <taxon>Sutcliffiella</taxon>
    </lineage>
</organism>
<dbReference type="GO" id="GO:0004045">
    <property type="term" value="F:peptidyl-tRNA hydrolase activity"/>
    <property type="evidence" value="ECO:0007669"/>
    <property type="project" value="UniProtKB-UniRule"/>
</dbReference>
<dbReference type="GO" id="GO:0072344">
    <property type="term" value="P:rescue of stalled ribosome"/>
    <property type="evidence" value="ECO:0007669"/>
    <property type="project" value="UniProtKB-UniRule"/>
</dbReference>
<dbReference type="Proteomes" id="UP000324517">
    <property type="component" value="Unassembled WGS sequence"/>
</dbReference>
<evidence type="ECO:0000256" key="4">
    <source>
        <dbReference type="ARBA" id="ARBA00022884"/>
    </source>
</evidence>
<dbReference type="HAMAP" id="MF_00083">
    <property type="entry name" value="Pept_tRNA_hydro_bact"/>
    <property type="match status" value="1"/>
</dbReference>
<comment type="function">
    <text evidence="8">Catalyzes the release of premature peptidyl moieties from peptidyl-tRNA molecules trapped in stalled 50S ribosomal subunits, and thus maintains levels of free tRNAs and 50S ribosomes.</text>
</comment>
<comment type="subcellular location">
    <subcellularLocation>
        <location evidence="8">Cytoplasm</location>
    </subcellularLocation>
</comment>
<evidence type="ECO:0000313" key="11">
    <source>
        <dbReference type="EMBL" id="TYS65878.1"/>
    </source>
</evidence>
<evidence type="ECO:0000256" key="2">
    <source>
        <dbReference type="ARBA" id="ARBA00022555"/>
    </source>
</evidence>
<dbReference type="InterPro" id="IPR001328">
    <property type="entry name" value="Pept_tRNA_hydro"/>
</dbReference>
<evidence type="ECO:0000256" key="10">
    <source>
        <dbReference type="RuleBase" id="RU004320"/>
    </source>
</evidence>
<dbReference type="OrthoDB" id="9800507at2"/>
<feature type="active site" description="Proton acceptor" evidence="8">
    <location>
        <position position="39"/>
    </location>
</feature>
<dbReference type="InterPro" id="IPR018171">
    <property type="entry name" value="Pept_tRNA_hydro_CS"/>
</dbReference>
<evidence type="ECO:0000256" key="1">
    <source>
        <dbReference type="ARBA" id="ARBA00013260"/>
    </source>
</evidence>
<dbReference type="PANTHER" id="PTHR17224">
    <property type="entry name" value="PEPTIDYL-TRNA HYDROLASE"/>
    <property type="match status" value="1"/>
</dbReference>
<dbReference type="SUPFAM" id="SSF53178">
    <property type="entry name" value="Peptidyl-tRNA hydrolase-like"/>
    <property type="match status" value="1"/>
</dbReference>
<dbReference type="AlphaFoldDB" id="A0A5D4SUF3"/>
<dbReference type="EC" id="3.1.1.29" evidence="1 8"/>
<dbReference type="GO" id="GO:0000049">
    <property type="term" value="F:tRNA binding"/>
    <property type="evidence" value="ECO:0007669"/>
    <property type="project" value="UniProtKB-UniRule"/>
</dbReference>
<comment type="caution">
    <text evidence="11">The sequence shown here is derived from an EMBL/GenBank/DDBJ whole genome shotgun (WGS) entry which is preliminary data.</text>
</comment>
<dbReference type="Pfam" id="PF01195">
    <property type="entry name" value="Pept_tRNA_hydro"/>
    <property type="match status" value="1"/>
</dbReference>
<dbReference type="FunFam" id="3.40.50.1470:FF:000001">
    <property type="entry name" value="Peptidyl-tRNA hydrolase"/>
    <property type="match status" value="1"/>
</dbReference>
<feature type="binding site" evidence="8">
    <location>
        <position position="86"/>
    </location>
    <ligand>
        <name>tRNA</name>
        <dbReference type="ChEBI" id="CHEBI:17843"/>
    </ligand>
</feature>
<proteinExistence type="inferred from homology"/>
<evidence type="ECO:0000256" key="6">
    <source>
        <dbReference type="ARBA" id="ARBA00048707"/>
    </source>
</evidence>
<keyword evidence="2 8" id="KW-0820">tRNA-binding</keyword>
<feature type="site" description="Discriminates between blocked and unblocked aminoacyl-tRNA" evidence="8">
    <location>
        <position position="29"/>
    </location>
</feature>
<comment type="catalytic activity">
    <reaction evidence="6 8 9">
        <text>an N-acyl-L-alpha-aminoacyl-tRNA + H2O = an N-acyl-L-amino acid + a tRNA + H(+)</text>
        <dbReference type="Rhea" id="RHEA:54448"/>
        <dbReference type="Rhea" id="RHEA-COMP:10123"/>
        <dbReference type="Rhea" id="RHEA-COMP:13883"/>
        <dbReference type="ChEBI" id="CHEBI:15377"/>
        <dbReference type="ChEBI" id="CHEBI:15378"/>
        <dbReference type="ChEBI" id="CHEBI:59874"/>
        <dbReference type="ChEBI" id="CHEBI:78442"/>
        <dbReference type="ChEBI" id="CHEBI:138191"/>
        <dbReference type="EC" id="3.1.1.29"/>
    </reaction>
</comment>
<dbReference type="PROSITE" id="PS01195">
    <property type="entry name" value="PEPT_TRNA_HYDROL_1"/>
    <property type="match status" value="1"/>
</dbReference>
<dbReference type="CDD" id="cd00462">
    <property type="entry name" value="PTH"/>
    <property type="match status" value="1"/>
</dbReference>
<dbReference type="GO" id="GO:0006515">
    <property type="term" value="P:protein quality control for misfolded or incompletely synthesized proteins"/>
    <property type="evidence" value="ECO:0007669"/>
    <property type="project" value="UniProtKB-UniRule"/>
</dbReference>
<protein>
    <recommendedName>
        <fullName evidence="7 8">Peptidyl-tRNA hydrolase</fullName>
        <shortName evidence="8">Pth</shortName>
        <ecNumber evidence="1 8">3.1.1.29</ecNumber>
    </recommendedName>
</protein>
<evidence type="ECO:0000313" key="12">
    <source>
        <dbReference type="Proteomes" id="UP000324517"/>
    </source>
</evidence>
<dbReference type="NCBIfam" id="TIGR00447">
    <property type="entry name" value="pth"/>
    <property type="match status" value="1"/>
</dbReference>
<comment type="function">
    <text evidence="8">Hydrolyzes ribosome-free peptidyl-tRNAs (with 1 or more amino acids incorporated), which drop off the ribosome during protein synthesis, or as a result of ribosome stalling.</text>
</comment>
<dbReference type="PROSITE" id="PS01196">
    <property type="entry name" value="PEPT_TRNA_HYDROL_2"/>
    <property type="match status" value="1"/>
</dbReference>
<evidence type="ECO:0000256" key="5">
    <source>
        <dbReference type="ARBA" id="ARBA00038063"/>
    </source>
</evidence>
<evidence type="ECO:0000256" key="9">
    <source>
        <dbReference type="RuleBase" id="RU000673"/>
    </source>
</evidence>
<evidence type="ECO:0000256" key="7">
    <source>
        <dbReference type="ARBA" id="ARBA00050038"/>
    </source>
</evidence>
<comment type="subunit">
    <text evidence="8">Monomer.</text>
</comment>
<evidence type="ECO:0000256" key="8">
    <source>
        <dbReference type="HAMAP-Rule" id="MF_00083"/>
    </source>
</evidence>
<accession>A0A5D4SUF3</accession>
<feature type="binding site" evidence="8">
    <location>
        <position position="132"/>
    </location>
    <ligand>
        <name>tRNA</name>
        <dbReference type="ChEBI" id="CHEBI:17843"/>
    </ligand>
</feature>
<gene>
    <name evidence="8" type="primary">pth</name>
    <name evidence="11" type="ORF">FZC75_20260</name>
</gene>
<sequence>MKKFLQSLFGKEQDVSGGKIMKVFVGLGNPGRQYEETRHNIGFMVIDELADKWNIPLTQSKFKGIFGQGTINGEKVLLVKPLTYMNLSGECVRPLLDFYKLDVEDLVVIYDDLDLPAGKLRLRQKGSAGGHNGIKSLIQHLQTQNFNRIRMGIDRPKNGPSISDYVLGKFHAEERPAIDDSIKKAAEACEENLSKEFLQVMNTFNQ</sequence>
<dbReference type="GO" id="GO:0005737">
    <property type="term" value="C:cytoplasm"/>
    <property type="evidence" value="ECO:0007669"/>
    <property type="project" value="UniProtKB-SubCell"/>
</dbReference>
<evidence type="ECO:0000256" key="3">
    <source>
        <dbReference type="ARBA" id="ARBA00022801"/>
    </source>
</evidence>
<comment type="similarity">
    <text evidence="5 8 10">Belongs to the PTH family.</text>
</comment>
<keyword evidence="3 8" id="KW-0378">Hydrolase</keyword>
<dbReference type="InterPro" id="IPR036416">
    <property type="entry name" value="Pept_tRNA_hydro_sf"/>
</dbReference>
<reference evidence="11 12" key="1">
    <citation type="submission" date="2019-08" db="EMBL/GenBank/DDBJ databases">
        <title>Bacillus genomes from the desert of Cuatro Cienegas, Coahuila.</title>
        <authorList>
            <person name="Olmedo-Alvarez G."/>
        </authorList>
    </citation>
    <scope>NUCLEOTIDE SEQUENCE [LARGE SCALE GENOMIC DNA]</scope>
    <source>
        <strain evidence="11 12">CH98b_3T</strain>
    </source>
</reference>
<keyword evidence="4 8" id="KW-0694">RNA-binding</keyword>
<feature type="binding site" evidence="8">
    <location>
        <position position="84"/>
    </location>
    <ligand>
        <name>tRNA</name>
        <dbReference type="ChEBI" id="CHEBI:17843"/>
    </ligand>
</feature>